<dbReference type="CDD" id="cd07438">
    <property type="entry name" value="PHP_HisPPase_AMP"/>
    <property type="match status" value="1"/>
</dbReference>
<dbReference type="InterPro" id="IPR004013">
    <property type="entry name" value="PHP_dom"/>
</dbReference>
<dbReference type="Proteomes" id="UP000184389">
    <property type="component" value="Unassembled WGS sequence"/>
</dbReference>
<sequence>MIADLHIHTTFSDGLLTPEEVVDLAVKKELDGIAITDHDTTLGIDRAIERSKIYKDIQVIPGIEFSCIYTTEEIHILGYFIDYKSPDLIQLTYNLRLERMNRGYKILDKLNSLGINVTIDDVKKISGANNIGRPHIARALIKKGWVNSIDEAFDKYLEIGKAAYVERYKLSIEDAIDIIHRCKGIAVIAHPGLIKDKNIIYYCIKIGVDGIETVHSKHSKKEIEFYTKLANKHNLIKTGGSDCHGQLINGDYVLGKYCIDLDNLDQMKGLN</sequence>
<dbReference type="STRING" id="1123281.SAMN02745180_01720"/>
<evidence type="ECO:0000313" key="3">
    <source>
        <dbReference type="Proteomes" id="UP000184389"/>
    </source>
</evidence>
<dbReference type="GO" id="GO:0004534">
    <property type="term" value="F:5'-3' RNA exonuclease activity"/>
    <property type="evidence" value="ECO:0007669"/>
    <property type="project" value="TreeGrafter"/>
</dbReference>
<gene>
    <name evidence="2" type="ORF">SAMN02745180_01720</name>
</gene>
<dbReference type="AlphaFoldDB" id="A0A1M5XKN6"/>
<accession>A0A1M5XKN6</accession>
<dbReference type="GO" id="GO:0035312">
    <property type="term" value="F:5'-3' DNA exonuclease activity"/>
    <property type="evidence" value="ECO:0007669"/>
    <property type="project" value="TreeGrafter"/>
</dbReference>
<dbReference type="SMART" id="SM00481">
    <property type="entry name" value="POLIIIAc"/>
    <property type="match status" value="1"/>
</dbReference>
<dbReference type="Gene3D" id="3.20.20.140">
    <property type="entry name" value="Metal-dependent hydrolases"/>
    <property type="match status" value="1"/>
</dbReference>
<dbReference type="RefSeq" id="WP_072744387.1">
    <property type="nucleotide sequence ID" value="NZ_FQXR01000007.1"/>
</dbReference>
<organism evidence="2 3">
    <name type="scientific">Sporanaerobacter acetigenes DSM 13106</name>
    <dbReference type="NCBI Taxonomy" id="1123281"/>
    <lineage>
        <taxon>Bacteria</taxon>
        <taxon>Bacillati</taxon>
        <taxon>Bacillota</taxon>
        <taxon>Tissierellia</taxon>
        <taxon>Tissierellales</taxon>
        <taxon>Sporanaerobacteraceae</taxon>
        <taxon>Sporanaerobacter</taxon>
    </lineage>
</organism>
<name>A0A1M5XKN6_9FIRM</name>
<evidence type="ECO:0000313" key="2">
    <source>
        <dbReference type="EMBL" id="SHI00407.1"/>
    </source>
</evidence>
<keyword evidence="3" id="KW-1185">Reference proteome</keyword>
<proteinExistence type="predicted"/>
<dbReference type="Gene3D" id="1.10.150.650">
    <property type="match status" value="1"/>
</dbReference>
<dbReference type="OrthoDB" id="9791620at2"/>
<dbReference type="InterPro" id="IPR016195">
    <property type="entry name" value="Pol/histidinol_Pase-like"/>
</dbReference>
<protein>
    <recommendedName>
        <fullName evidence="1">Polymerase/histidinol phosphatase N-terminal domain-containing protein</fullName>
    </recommendedName>
</protein>
<dbReference type="InterPro" id="IPR003141">
    <property type="entry name" value="Pol/His_phosphatase_N"/>
</dbReference>
<dbReference type="PANTHER" id="PTHR42924">
    <property type="entry name" value="EXONUCLEASE"/>
    <property type="match status" value="1"/>
</dbReference>
<dbReference type="EMBL" id="FQXR01000007">
    <property type="protein sequence ID" value="SHI00407.1"/>
    <property type="molecule type" value="Genomic_DNA"/>
</dbReference>
<dbReference type="PANTHER" id="PTHR42924:SF3">
    <property type="entry name" value="POLYMERASE_HISTIDINOL PHOSPHATASE N-TERMINAL DOMAIN-CONTAINING PROTEIN"/>
    <property type="match status" value="1"/>
</dbReference>
<dbReference type="SUPFAM" id="SSF89550">
    <property type="entry name" value="PHP domain-like"/>
    <property type="match status" value="1"/>
</dbReference>
<dbReference type="Pfam" id="PF02811">
    <property type="entry name" value="PHP"/>
    <property type="match status" value="1"/>
</dbReference>
<evidence type="ECO:0000259" key="1">
    <source>
        <dbReference type="SMART" id="SM00481"/>
    </source>
</evidence>
<dbReference type="InterPro" id="IPR052018">
    <property type="entry name" value="PHP_domain"/>
</dbReference>
<reference evidence="2 3" key="1">
    <citation type="submission" date="2016-11" db="EMBL/GenBank/DDBJ databases">
        <authorList>
            <person name="Jaros S."/>
            <person name="Januszkiewicz K."/>
            <person name="Wedrychowicz H."/>
        </authorList>
    </citation>
    <scope>NUCLEOTIDE SEQUENCE [LARGE SCALE GENOMIC DNA]</scope>
    <source>
        <strain evidence="2 3">DSM 13106</strain>
    </source>
</reference>
<feature type="domain" description="Polymerase/histidinol phosphatase N-terminal" evidence="1">
    <location>
        <begin position="3"/>
        <end position="69"/>
    </location>
</feature>